<dbReference type="InterPro" id="IPR011075">
    <property type="entry name" value="TetR_C"/>
</dbReference>
<dbReference type="PANTHER" id="PTHR30055">
    <property type="entry name" value="HTH-TYPE TRANSCRIPTIONAL REGULATOR RUTR"/>
    <property type="match status" value="1"/>
</dbReference>
<gene>
    <name evidence="7" type="ORF">ACFQ4H_09330</name>
</gene>
<dbReference type="SUPFAM" id="SSF46689">
    <property type="entry name" value="Homeodomain-like"/>
    <property type="match status" value="1"/>
</dbReference>
<name>A0ABW3YAR9_9ACTN</name>
<feature type="domain" description="HTH tetR-type" evidence="6">
    <location>
        <begin position="23"/>
        <end position="83"/>
    </location>
</feature>
<keyword evidence="2 4" id="KW-0238">DNA-binding</keyword>
<organism evidence="7 8">
    <name type="scientific">Micromonospora sonneratiae</name>
    <dbReference type="NCBI Taxonomy" id="1184706"/>
    <lineage>
        <taxon>Bacteria</taxon>
        <taxon>Bacillati</taxon>
        <taxon>Actinomycetota</taxon>
        <taxon>Actinomycetes</taxon>
        <taxon>Micromonosporales</taxon>
        <taxon>Micromonosporaceae</taxon>
        <taxon>Micromonospora</taxon>
    </lineage>
</organism>
<dbReference type="PRINTS" id="PR00455">
    <property type="entry name" value="HTHTETR"/>
</dbReference>
<keyword evidence="1" id="KW-0805">Transcription regulation</keyword>
<feature type="compositionally biased region" description="Gly residues" evidence="5">
    <location>
        <begin position="1"/>
        <end position="11"/>
    </location>
</feature>
<reference evidence="8" key="1">
    <citation type="journal article" date="2019" name="Int. J. Syst. Evol. Microbiol.">
        <title>The Global Catalogue of Microorganisms (GCM) 10K type strain sequencing project: providing services to taxonomists for standard genome sequencing and annotation.</title>
        <authorList>
            <consortium name="The Broad Institute Genomics Platform"/>
            <consortium name="The Broad Institute Genome Sequencing Center for Infectious Disease"/>
            <person name="Wu L."/>
            <person name="Ma J."/>
        </authorList>
    </citation>
    <scope>NUCLEOTIDE SEQUENCE [LARGE SCALE GENOMIC DNA]</scope>
    <source>
        <strain evidence="8">JCM 31037</strain>
    </source>
</reference>
<dbReference type="InterPro" id="IPR036271">
    <property type="entry name" value="Tet_transcr_reg_TetR-rel_C_sf"/>
</dbReference>
<proteinExistence type="predicted"/>
<evidence type="ECO:0000313" key="7">
    <source>
        <dbReference type="EMBL" id="MFD1321289.1"/>
    </source>
</evidence>
<keyword evidence="3" id="KW-0804">Transcription</keyword>
<dbReference type="Gene3D" id="1.10.357.10">
    <property type="entry name" value="Tetracycline Repressor, domain 2"/>
    <property type="match status" value="1"/>
</dbReference>
<dbReference type="Pfam" id="PF00440">
    <property type="entry name" value="TetR_N"/>
    <property type="match status" value="1"/>
</dbReference>
<dbReference type="Gene3D" id="1.10.10.60">
    <property type="entry name" value="Homeodomain-like"/>
    <property type="match status" value="1"/>
</dbReference>
<feature type="region of interest" description="Disordered" evidence="5">
    <location>
        <begin position="1"/>
        <end position="25"/>
    </location>
</feature>
<dbReference type="SUPFAM" id="SSF48498">
    <property type="entry name" value="Tetracyclin repressor-like, C-terminal domain"/>
    <property type="match status" value="1"/>
</dbReference>
<dbReference type="Proteomes" id="UP001597260">
    <property type="component" value="Unassembled WGS sequence"/>
</dbReference>
<feature type="compositionally biased region" description="Basic and acidic residues" evidence="5">
    <location>
        <begin position="14"/>
        <end position="25"/>
    </location>
</feature>
<keyword evidence="8" id="KW-1185">Reference proteome</keyword>
<dbReference type="Pfam" id="PF16859">
    <property type="entry name" value="TetR_C_11"/>
    <property type="match status" value="1"/>
</dbReference>
<dbReference type="RefSeq" id="WP_377569256.1">
    <property type="nucleotide sequence ID" value="NZ_JBHTMP010000010.1"/>
</dbReference>
<evidence type="ECO:0000256" key="5">
    <source>
        <dbReference type="SAM" id="MobiDB-lite"/>
    </source>
</evidence>
<evidence type="ECO:0000259" key="6">
    <source>
        <dbReference type="PROSITE" id="PS50977"/>
    </source>
</evidence>
<dbReference type="InterPro" id="IPR009057">
    <property type="entry name" value="Homeodomain-like_sf"/>
</dbReference>
<evidence type="ECO:0000256" key="1">
    <source>
        <dbReference type="ARBA" id="ARBA00023015"/>
    </source>
</evidence>
<comment type="caution">
    <text evidence="7">The sequence shown here is derived from an EMBL/GenBank/DDBJ whole genome shotgun (WGS) entry which is preliminary data.</text>
</comment>
<evidence type="ECO:0000256" key="2">
    <source>
        <dbReference type="ARBA" id="ARBA00023125"/>
    </source>
</evidence>
<sequence length="204" mass="21836">MIDGTGKGAPGTGQRERQRGDGPRRQREIFDAALSLLAENGYERLTIEAVAERATVNKTTIYRWWPSKAALLGAALMGTPTLRFDVPDTGSLRGDLEALVEAILALLTKPPAADIAVAALAAAAHSPELAATARTFFADRLARENPVFERAAARGELPPDTDPTLLVDLLAGAVWVRVVLRQTPVGEDFARRTVSFVLDGVRPG</sequence>
<evidence type="ECO:0000256" key="3">
    <source>
        <dbReference type="ARBA" id="ARBA00023163"/>
    </source>
</evidence>
<dbReference type="EMBL" id="JBHTMP010000010">
    <property type="protein sequence ID" value="MFD1321289.1"/>
    <property type="molecule type" value="Genomic_DNA"/>
</dbReference>
<dbReference type="PROSITE" id="PS50977">
    <property type="entry name" value="HTH_TETR_2"/>
    <property type="match status" value="1"/>
</dbReference>
<feature type="DNA-binding region" description="H-T-H motif" evidence="4">
    <location>
        <begin position="46"/>
        <end position="65"/>
    </location>
</feature>
<protein>
    <submittedName>
        <fullName evidence="7">TetR/AcrR family transcriptional regulator</fullName>
    </submittedName>
</protein>
<evidence type="ECO:0000256" key="4">
    <source>
        <dbReference type="PROSITE-ProRule" id="PRU00335"/>
    </source>
</evidence>
<dbReference type="PANTHER" id="PTHR30055:SF148">
    <property type="entry name" value="TETR-FAMILY TRANSCRIPTIONAL REGULATOR"/>
    <property type="match status" value="1"/>
</dbReference>
<accession>A0ABW3YAR9</accession>
<dbReference type="InterPro" id="IPR001647">
    <property type="entry name" value="HTH_TetR"/>
</dbReference>
<dbReference type="InterPro" id="IPR050109">
    <property type="entry name" value="HTH-type_TetR-like_transc_reg"/>
</dbReference>
<evidence type="ECO:0000313" key="8">
    <source>
        <dbReference type="Proteomes" id="UP001597260"/>
    </source>
</evidence>